<dbReference type="InterPro" id="IPR050266">
    <property type="entry name" value="AB_hydrolase_sf"/>
</dbReference>
<protein>
    <recommendedName>
        <fullName evidence="1">AB hydrolase-1 domain-containing protein</fullName>
    </recommendedName>
</protein>
<dbReference type="EMBL" id="QFCQ01000003">
    <property type="protein sequence ID" value="RDW14766.1"/>
    <property type="molecule type" value="Genomic_DNA"/>
</dbReference>
<dbReference type="InterPro" id="IPR029058">
    <property type="entry name" value="AB_hydrolase_fold"/>
</dbReference>
<organism evidence="2 3">
    <name type="scientific">Paracoccus thiocyanatus</name>
    <dbReference type="NCBI Taxonomy" id="34006"/>
    <lineage>
        <taxon>Bacteria</taxon>
        <taxon>Pseudomonadati</taxon>
        <taxon>Pseudomonadota</taxon>
        <taxon>Alphaproteobacteria</taxon>
        <taxon>Rhodobacterales</taxon>
        <taxon>Paracoccaceae</taxon>
        <taxon>Paracoccus</taxon>
    </lineage>
</organism>
<evidence type="ECO:0000259" key="1">
    <source>
        <dbReference type="Pfam" id="PF00561"/>
    </source>
</evidence>
<dbReference type="PANTHER" id="PTHR43798">
    <property type="entry name" value="MONOACYLGLYCEROL LIPASE"/>
    <property type="match status" value="1"/>
</dbReference>
<sequence>MPFLDRNGYRLHYRLSGPEGAPVLLLGNSIASDLTIWDEVAADLDRDFRVLRFDMPGHGESDPVPGVEDLAALALEPLALLDALDIEQAHLAGISLGAMVAAELALKEPRRCLSLIYCNAITEAGPAYAAMWRERIHQTPEGLAPIVESTLDRWLTADALAGLRRRTGEMILASSTVGFHAAATALTGLSLTDRLAELDVPKLFLAGEHDQAAPPEVMKAQAGQAGAAFTTFPGAAHLSCLEQPAALAGTMRGWMLRSL</sequence>
<feature type="domain" description="AB hydrolase-1" evidence="1">
    <location>
        <begin position="22"/>
        <end position="243"/>
    </location>
</feature>
<name>A0A3D8PFA0_9RHOB</name>
<evidence type="ECO:0000313" key="3">
    <source>
        <dbReference type="Proteomes" id="UP000256679"/>
    </source>
</evidence>
<keyword evidence="3" id="KW-1185">Reference proteome</keyword>
<comment type="caution">
    <text evidence="2">The sequence shown here is derived from an EMBL/GenBank/DDBJ whole genome shotgun (WGS) entry which is preliminary data.</text>
</comment>
<dbReference type="Pfam" id="PF00561">
    <property type="entry name" value="Abhydrolase_1"/>
    <property type="match status" value="1"/>
</dbReference>
<dbReference type="AlphaFoldDB" id="A0A3D8PFA0"/>
<dbReference type="SUPFAM" id="SSF53474">
    <property type="entry name" value="alpha/beta-Hydrolases"/>
    <property type="match status" value="1"/>
</dbReference>
<dbReference type="Proteomes" id="UP000256679">
    <property type="component" value="Unassembled WGS sequence"/>
</dbReference>
<gene>
    <name evidence="2" type="ORF">DIE28_01130</name>
</gene>
<dbReference type="Gene3D" id="3.40.50.1820">
    <property type="entry name" value="alpha/beta hydrolase"/>
    <property type="match status" value="1"/>
</dbReference>
<proteinExistence type="predicted"/>
<reference evidence="2 3" key="1">
    <citation type="submission" date="2018-05" db="EMBL/GenBank/DDBJ databases">
        <title>Whole genome sequencing of Paracoccus thiocyanatus SST.</title>
        <authorList>
            <person name="Ghosh W."/>
            <person name="Rameez M.J."/>
            <person name="Roy C."/>
        </authorList>
    </citation>
    <scope>NUCLEOTIDE SEQUENCE [LARGE SCALE GENOMIC DNA]</scope>
    <source>
        <strain evidence="2 3">SST</strain>
    </source>
</reference>
<dbReference type="InterPro" id="IPR000073">
    <property type="entry name" value="AB_hydrolase_1"/>
</dbReference>
<dbReference type="PRINTS" id="PR00111">
    <property type="entry name" value="ABHYDROLASE"/>
</dbReference>
<dbReference type="RefSeq" id="WP_115754290.1">
    <property type="nucleotide sequence ID" value="NZ_QFCQ01000003.1"/>
</dbReference>
<evidence type="ECO:0000313" key="2">
    <source>
        <dbReference type="EMBL" id="RDW14766.1"/>
    </source>
</evidence>
<accession>A0A3D8PFA0</accession>